<reference evidence="3" key="3">
    <citation type="submission" date="2018-03" db="EMBL/GenBank/DDBJ databases">
        <authorList>
            <person name="Keele B.F."/>
        </authorList>
    </citation>
    <scope>NUCLEOTIDE SEQUENCE</scope>
    <source>
        <strain evidence="5">SNUC 4143</strain>
        <strain evidence="3">SNUC 761</strain>
    </source>
</reference>
<proteinExistence type="predicted"/>
<reference evidence="6 7" key="1">
    <citation type="journal article" date="2016" name="Front. Microbiol.">
        <title>Comprehensive Phylogenetic Analysis of Bovine Non-aureus Staphylococci Species Based on Whole-Genome Sequencing.</title>
        <authorList>
            <person name="Naushad S."/>
            <person name="Barkema H.W."/>
            <person name="Luby C."/>
            <person name="Condas L.A."/>
            <person name="Nobrega D.B."/>
            <person name="Carson D.A."/>
            <person name="De Buck J."/>
        </authorList>
    </citation>
    <scope>NUCLEOTIDE SEQUENCE [LARGE SCALE GENOMIC DNA]</scope>
    <source>
        <strain evidence="4 6">SNUC 1409</strain>
        <strain evidence="5 8">SNUC 4143</strain>
        <strain evidence="3 7">SNUC 761</strain>
    </source>
</reference>
<dbReference type="PANTHER" id="PTHR43329">
    <property type="entry name" value="EPOXIDE HYDROLASE"/>
    <property type="match status" value="1"/>
</dbReference>
<name>A0A2K4DRV0_9STAP</name>
<evidence type="ECO:0000313" key="6">
    <source>
        <dbReference type="Proteomes" id="UP000242088"/>
    </source>
</evidence>
<dbReference type="InterPro" id="IPR000639">
    <property type="entry name" value="Epox_hydrolase-like"/>
</dbReference>
<dbReference type="PRINTS" id="PR00111">
    <property type="entry name" value="ABHYDROLASE"/>
</dbReference>
<dbReference type="Gene3D" id="3.40.50.1820">
    <property type="entry name" value="alpha/beta hydrolase"/>
    <property type="match status" value="1"/>
</dbReference>
<dbReference type="GO" id="GO:0016787">
    <property type="term" value="F:hydrolase activity"/>
    <property type="evidence" value="ECO:0007669"/>
    <property type="project" value="UniProtKB-KW"/>
</dbReference>
<organism evidence="3 7">
    <name type="scientific">Staphylococcus devriesei</name>
    <dbReference type="NCBI Taxonomy" id="586733"/>
    <lineage>
        <taxon>Bacteria</taxon>
        <taxon>Bacillati</taxon>
        <taxon>Bacillota</taxon>
        <taxon>Bacilli</taxon>
        <taxon>Bacillales</taxon>
        <taxon>Staphylococcaceae</taxon>
        <taxon>Staphylococcus</taxon>
    </lineage>
</organism>
<evidence type="ECO:0000313" key="4">
    <source>
        <dbReference type="EMBL" id="PTF13732.1"/>
    </source>
</evidence>
<dbReference type="EMBL" id="PYZI01000008">
    <property type="protein sequence ID" value="PTF13732.1"/>
    <property type="molecule type" value="Genomic_DNA"/>
</dbReference>
<dbReference type="Proteomes" id="UP000243350">
    <property type="component" value="Unassembled WGS sequence"/>
</dbReference>
<dbReference type="Pfam" id="PF00561">
    <property type="entry name" value="Abhydrolase_1"/>
    <property type="match status" value="1"/>
</dbReference>
<keyword evidence="1 3" id="KW-0378">Hydrolase</keyword>
<reference evidence="4" key="2">
    <citation type="submission" date="2018-03" db="EMBL/GenBank/DDBJ databases">
        <authorList>
            <person name="Naushad S."/>
        </authorList>
    </citation>
    <scope>NUCLEOTIDE SEQUENCE</scope>
    <source>
        <strain evidence="4">SNUC 1409</strain>
    </source>
</reference>
<dbReference type="PRINTS" id="PR00412">
    <property type="entry name" value="EPOXHYDRLASE"/>
</dbReference>
<dbReference type="RefSeq" id="WP_103165915.1">
    <property type="nucleotide sequence ID" value="NZ_CP130489.1"/>
</dbReference>
<dbReference type="EMBL" id="PYZL01000006">
    <property type="protein sequence ID" value="PTE74360.1"/>
    <property type="molecule type" value="Genomic_DNA"/>
</dbReference>
<feature type="domain" description="AB hydrolase-1" evidence="2">
    <location>
        <begin position="25"/>
        <end position="256"/>
    </location>
</feature>
<dbReference type="SUPFAM" id="SSF53474">
    <property type="entry name" value="alpha/beta-Hydrolases"/>
    <property type="match status" value="1"/>
</dbReference>
<gene>
    <name evidence="3" type="ORF">BUY44_01755</name>
    <name evidence="4" type="ORF">BUY47_07790</name>
    <name evidence="5" type="ORF">BUY48_01830</name>
</gene>
<dbReference type="InterPro" id="IPR029058">
    <property type="entry name" value="AB_hydrolase_fold"/>
</dbReference>
<keyword evidence="6" id="KW-1185">Reference proteome</keyword>
<dbReference type="AlphaFoldDB" id="A0A2K4DRV0"/>
<sequence>MLTTQYINIDGINYAYVDEGNKDKPAVLLLHGFPDSKELWFNFIPKLVEQGYRVIAPDLKGYGDTDIPDNFDIHSSSKDLFNLLTQLDVKQAHVIGHDWGAFLGWLFTHDYPTIVKSYVAMSVGHPNGYLRYGGVSQVLKGMYVPLFLIKNVSEKALSAFDYKMLEFMDESGTLHDNWKRRLSRPNRLTAALNWYRRNYTMLMRGFGSVNVPTLGLIGEKDPALTVDQMAASWHYVSNHFDYQVVQDAGHWLQITHQDEVLNHIIQFYKDRT</sequence>
<dbReference type="InterPro" id="IPR000073">
    <property type="entry name" value="AB_hydrolase_1"/>
</dbReference>
<accession>A0A2K4DRV0</accession>
<evidence type="ECO:0000313" key="5">
    <source>
        <dbReference type="EMBL" id="PTF16543.1"/>
    </source>
</evidence>
<evidence type="ECO:0000259" key="2">
    <source>
        <dbReference type="Pfam" id="PF00561"/>
    </source>
</evidence>
<evidence type="ECO:0000256" key="1">
    <source>
        <dbReference type="ARBA" id="ARBA00022801"/>
    </source>
</evidence>
<dbReference type="OrthoDB" id="9773293at2"/>
<dbReference type="Proteomes" id="UP000242547">
    <property type="component" value="Unassembled WGS sequence"/>
</dbReference>
<evidence type="ECO:0000313" key="7">
    <source>
        <dbReference type="Proteomes" id="UP000242547"/>
    </source>
</evidence>
<dbReference type="Proteomes" id="UP000242088">
    <property type="component" value="Unassembled WGS sequence"/>
</dbReference>
<protein>
    <submittedName>
        <fullName evidence="3">Alpha/beta hydrolase</fullName>
    </submittedName>
</protein>
<comment type="caution">
    <text evidence="3">The sequence shown here is derived from an EMBL/GenBank/DDBJ whole genome shotgun (WGS) entry which is preliminary data.</text>
</comment>
<evidence type="ECO:0000313" key="8">
    <source>
        <dbReference type="Proteomes" id="UP000243350"/>
    </source>
</evidence>
<dbReference type="EMBL" id="PYZH01000006">
    <property type="protein sequence ID" value="PTF16543.1"/>
    <property type="molecule type" value="Genomic_DNA"/>
</dbReference>
<evidence type="ECO:0000313" key="3">
    <source>
        <dbReference type="EMBL" id="PTE74360.1"/>
    </source>
</evidence>
<dbReference type="GeneID" id="48886819"/>